<dbReference type="InterPro" id="IPR016088">
    <property type="entry name" value="Chalcone_isomerase_3-sand"/>
</dbReference>
<accession>A0A6J4HYP0</accession>
<dbReference type="InterPro" id="IPR036298">
    <property type="entry name" value="Chalcone_isomerase_sf"/>
</dbReference>
<proteinExistence type="predicted"/>
<dbReference type="EMBL" id="CADCTD010000050">
    <property type="protein sequence ID" value="CAA9237222.1"/>
    <property type="molecule type" value="Genomic_DNA"/>
</dbReference>
<organism evidence="2">
    <name type="scientific">uncultured Craurococcus sp</name>
    <dbReference type="NCBI Taxonomy" id="1135998"/>
    <lineage>
        <taxon>Bacteria</taxon>
        <taxon>Pseudomonadati</taxon>
        <taxon>Pseudomonadota</taxon>
        <taxon>Alphaproteobacteria</taxon>
        <taxon>Acetobacterales</taxon>
        <taxon>Acetobacteraceae</taxon>
        <taxon>Craurococcus</taxon>
        <taxon>environmental samples</taxon>
    </lineage>
</organism>
<dbReference type="GO" id="GO:0016872">
    <property type="term" value="F:intramolecular lyase activity"/>
    <property type="evidence" value="ECO:0007669"/>
    <property type="project" value="InterPro"/>
</dbReference>
<name>A0A6J4HYP0_9PROT</name>
<reference evidence="2" key="1">
    <citation type="submission" date="2020-02" db="EMBL/GenBank/DDBJ databases">
        <authorList>
            <person name="Meier V. D."/>
        </authorList>
    </citation>
    <scope>NUCLEOTIDE SEQUENCE</scope>
    <source>
        <strain evidence="2">AVDCRST_MAG27</strain>
    </source>
</reference>
<evidence type="ECO:0000259" key="1">
    <source>
        <dbReference type="Pfam" id="PF16036"/>
    </source>
</evidence>
<gene>
    <name evidence="2" type="ORF">AVDCRST_MAG27-1361</name>
</gene>
<dbReference type="SUPFAM" id="SSF54626">
    <property type="entry name" value="Chalcone isomerase"/>
    <property type="match status" value="1"/>
</dbReference>
<dbReference type="InterPro" id="IPR016087">
    <property type="entry name" value="Chalcone_isomerase"/>
</dbReference>
<protein>
    <submittedName>
        <fullName evidence="2">FIG026291: Hypothetical periplasmic protein</fullName>
    </submittedName>
</protein>
<evidence type="ECO:0000313" key="2">
    <source>
        <dbReference type="EMBL" id="CAA9237222.1"/>
    </source>
</evidence>
<dbReference type="Pfam" id="PF16036">
    <property type="entry name" value="Chalcone_3"/>
    <property type="match status" value="1"/>
</dbReference>
<dbReference type="AlphaFoldDB" id="A0A6J4HYP0"/>
<dbReference type="Gene3D" id="3.50.70.10">
    <property type="match status" value="1"/>
</dbReference>
<feature type="domain" description="Chalcone isomerase" evidence="1">
    <location>
        <begin position="12"/>
        <end position="162"/>
    </location>
</feature>
<sequence length="166" mass="17941">MRRRALLLAAFADGEFPASREAGGRRLVLNGTGRRLYSWLRVEVYRAALYLERPSGEAEAILAATGPRLVEVHYRRAVPLESVVAAWEATLGQPLPEAFRAWLRPIAVGDMERQLFLGDGVVLEGPGRPAARVAGAGFARRLLGCWIGPAMPDEGLRRGLLGLGGG</sequence>